<dbReference type="EMBL" id="MFGW01000150">
    <property type="protein sequence ID" value="OGF63773.1"/>
    <property type="molecule type" value="Genomic_DNA"/>
</dbReference>
<comment type="function">
    <text evidence="8">Involved in the regulation of the intracellular balance of NAD and NADP, and is a key enzyme in the biosynthesis of NADP. Catalyzes specifically the phosphorylation on 2'-hydroxyl of the adenosine moiety of NAD to yield NADP.</text>
</comment>
<keyword evidence="5 8" id="KW-0521">NADP</keyword>
<organism evidence="9 10">
    <name type="scientific">Candidatus Fischerbacteria bacterium RBG_13_37_8</name>
    <dbReference type="NCBI Taxonomy" id="1817863"/>
    <lineage>
        <taxon>Bacteria</taxon>
        <taxon>Candidatus Fischeribacteriota</taxon>
    </lineage>
</organism>
<name>A0A1F5VJY1_9BACT</name>
<dbReference type="Gene3D" id="3.40.50.10330">
    <property type="entry name" value="Probable inorganic polyphosphate/atp-NAD kinase, domain 1"/>
    <property type="match status" value="1"/>
</dbReference>
<feature type="binding site" evidence="8">
    <location>
        <begin position="70"/>
        <end position="71"/>
    </location>
    <ligand>
        <name>NAD(+)</name>
        <dbReference type="ChEBI" id="CHEBI:57540"/>
    </ligand>
</feature>
<feature type="binding site" evidence="8">
    <location>
        <begin position="144"/>
        <end position="145"/>
    </location>
    <ligand>
        <name>NAD(+)</name>
        <dbReference type="ChEBI" id="CHEBI:57540"/>
    </ligand>
</feature>
<dbReference type="GO" id="GO:0051287">
    <property type="term" value="F:NAD binding"/>
    <property type="evidence" value="ECO:0007669"/>
    <property type="project" value="UniProtKB-ARBA"/>
</dbReference>
<dbReference type="AlphaFoldDB" id="A0A1F5VJY1"/>
<evidence type="ECO:0000313" key="10">
    <source>
        <dbReference type="Proteomes" id="UP000178943"/>
    </source>
</evidence>
<dbReference type="GO" id="GO:0005737">
    <property type="term" value="C:cytoplasm"/>
    <property type="evidence" value="ECO:0007669"/>
    <property type="project" value="UniProtKB-SubCell"/>
</dbReference>
<comment type="caution">
    <text evidence="8">Lacks conserved residue(s) required for the propagation of feature annotation.</text>
</comment>
<dbReference type="Pfam" id="PF20143">
    <property type="entry name" value="NAD_kinase_C"/>
    <property type="match status" value="1"/>
</dbReference>
<comment type="cofactor">
    <cofactor evidence="8">
        <name>a divalent metal cation</name>
        <dbReference type="ChEBI" id="CHEBI:60240"/>
    </cofactor>
</comment>
<comment type="similarity">
    <text evidence="8">Belongs to the NAD kinase family.</text>
</comment>
<keyword evidence="8" id="KW-0963">Cytoplasm</keyword>
<evidence type="ECO:0000313" key="9">
    <source>
        <dbReference type="EMBL" id="OGF63773.1"/>
    </source>
</evidence>
<comment type="catalytic activity">
    <reaction evidence="7 8">
        <text>NAD(+) + ATP = ADP + NADP(+) + H(+)</text>
        <dbReference type="Rhea" id="RHEA:18629"/>
        <dbReference type="ChEBI" id="CHEBI:15378"/>
        <dbReference type="ChEBI" id="CHEBI:30616"/>
        <dbReference type="ChEBI" id="CHEBI:57540"/>
        <dbReference type="ChEBI" id="CHEBI:58349"/>
        <dbReference type="ChEBI" id="CHEBI:456216"/>
        <dbReference type="EC" id="2.7.1.23"/>
    </reaction>
</comment>
<dbReference type="GO" id="GO:0005524">
    <property type="term" value="F:ATP binding"/>
    <property type="evidence" value="ECO:0007669"/>
    <property type="project" value="UniProtKB-KW"/>
</dbReference>
<reference evidence="9 10" key="1">
    <citation type="journal article" date="2016" name="Nat. Commun.">
        <title>Thousands of microbial genomes shed light on interconnected biogeochemical processes in an aquifer system.</title>
        <authorList>
            <person name="Anantharaman K."/>
            <person name="Brown C.T."/>
            <person name="Hug L.A."/>
            <person name="Sharon I."/>
            <person name="Castelle C.J."/>
            <person name="Probst A.J."/>
            <person name="Thomas B.C."/>
            <person name="Singh A."/>
            <person name="Wilkins M.J."/>
            <person name="Karaoz U."/>
            <person name="Brodie E.L."/>
            <person name="Williams K.H."/>
            <person name="Hubbard S.S."/>
            <person name="Banfield J.F."/>
        </authorList>
    </citation>
    <scope>NUCLEOTIDE SEQUENCE [LARGE SCALE GENOMIC DNA]</scope>
</reference>
<evidence type="ECO:0000256" key="3">
    <source>
        <dbReference type="ARBA" id="ARBA00022777"/>
    </source>
</evidence>
<dbReference type="Pfam" id="PF01513">
    <property type="entry name" value="NAD_kinase"/>
    <property type="match status" value="1"/>
</dbReference>
<evidence type="ECO:0000256" key="4">
    <source>
        <dbReference type="ARBA" id="ARBA00022840"/>
    </source>
</evidence>
<dbReference type="InterPro" id="IPR016064">
    <property type="entry name" value="NAD/diacylglycerol_kinase_sf"/>
</dbReference>
<dbReference type="Gene3D" id="2.60.200.30">
    <property type="entry name" value="Probable inorganic polyphosphate/atp-NAD kinase, domain 2"/>
    <property type="match status" value="1"/>
</dbReference>
<feature type="binding site" evidence="8">
    <location>
        <position position="174"/>
    </location>
    <ligand>
        <name>NAD(+)</name>
        <dbReference type="ChEBI" id="CHEBI:57540"/>
    </ligand>
</feature>
<evidence type="ECO:0000256" key="7">
    <source>
        <dbReference type="ARBA" id="ARBA00047925"/>
    </source>
</evidence>
<dbReference type="InterPro" id="IPR002504">
    <property type="entry name" value="NADK"/>
</dbReference>
<dbReference type="FunFam" id="2.60.200.30:FF:000009">
    <property type="entry name" value="Poly(P)/ATP NAD kinase"/>
    <property type="match status" value="1"/>
</dbReference>
<dbReference type="GO" id="GO:0019674">
    <property type="term" value="P:NAD+ metabolic process"/>
    <property type="evidence" value="ECO:0007669"/>
    <property type="project" value="InterPro"/>
</dbReference>
<keyword evidence="4 8" id="KW-0067">ATP-binding</keyword>
<evidence type="ECO:0000256" key="5">
    <source>
        <dbReference type="ARBA" id="ARBA00022857"/>
    </source>
</evidence>
<dbReference type="Proteomes" id="UP000178943">
    <property type="component" value="Unassembled WGS sequence"/>
</dbReference>
<keyword evidence="6 8" id="KW-0520">NAD</keyword>
<comment type="subcellular location">
    <subcellularLocation>
        <location evidence="8">Cytoplasm</location>
    </subcellularLocation>
</comment>
<evidence type="ECO:0000256" key="1">
    <source>
        <dbReference type="ARBA" id="ARBA00022679"/>
    </source>
</evidence>
<dbReference type="GO" id="GO:0046872">
    <property type="term" value="F:metal ion binding"/>
    <property type="evidence" value="ECO:0007669"/>
    <property type="project" value="UniProtKB-UniRule"/>
</dbReference>
<feature type="binding site" evidence="8">
    <location>
        <position position="172"/>
    </location>
    <ligand>
        <name>NAD(+)</name>
        <dbReference type="ChEBI" id="CHEBI:57540"/>
    </ligand>
</feature>
<dbReference type="PANTHER" id="PTHR20275">
    <property type="entry name" value="NAD KINASE"/>
    <property type="match status" value="1"/>
</dbReference>
<feature type="binding site" evidence="8">
    <location>
        <position position="244"/>
    </location>
    <ligand>
        <name>NAD(+)</name>
        <dbReference type="ChEBI" id="CHEBI:57540"/>
    </ligand>
</feature>
<dbReference type="EC" id="2.7.1.23" evidence="8"/>
<feature type="binding site" evidence="8">
    <location>
        <position position="155"/>
    </location>
    <ligand>
        <name>NAD(+)</name>
        <dbReference type="ChEBI" id="CHEBI:57540"/>
    </ligand>
</feature>
<evidence type="ECO:0000256" key="6">
    <source>
        <dbReference type="ARBA" id="ARBA00023027"/>
    </source>
</evidence>
<dbReference type="InterPro" id="IPR017438">
    <property type="entry name" value="ATP-NAD_kinase_N"/>
</dbReference>
<dbReference type="SUPFAM" id="SSF111331">
    <property type="entry name" value="NAD kinase/diacylglycerol kinase-like"/>
    <property type="match status" value="1"/>
</dbReference>
<protein>
    <recommendedName>
        <fullName evidence="8">NAD kinase</fullName>
        <ecNumber evidence="8">2.7.1.23</ecNumber>
    </recommendedName>
    <alternativeName>
        <fullName evidence="8">ATP-dependent NAD kinase</fullName>
    </alternativeName>
</protein>
<evidence type="ECO:0000256" key="2">
    <source>
        <dbReference type="ARBA" id="ARBA00022741"/>
    </source>
</evidence>
<dbReference type="GO" id="GO:0003951">
    <property type="term" value="F:NAD+ kinase activity"/>
    <property type="evidence" value="ECO:0007669"/>
    <property type="project" value="UniProtKB-UniRule"/>
</dbReference>
<comment type="caution">
    <text evidence="9">The sequence shown here is derived from an EMBL/GenBank/DDBJ whole genome shotgun (WGS) entry which is preliminary data.</text>
</comment>
<keyword evidence="1 8" id="KW-0808">Transferase</keyword>
<dbReference type="HAMAP" id="MF_00361">
    <property type="entry name" value="NAD_kinase"/>
    <property type="match status" value="1"/>
</dbReference>
<keyword evidence="3 8" id="KW-0418">Kinase</keyword>
<accession>A0A1F5VJY1</accession>
<dbReference type="PANTHER" id="PTHR20275:SF0">
    <property type="entry name" value="NAD KINASE"/>
    <property type="match status" value="1"/>
</dbReference>
<dbReference type="STRING" id="1817863.A2Y62_09310"/>
<dbReference type="GO" id="GO:0006741">
    <property type="term" value="P:NADP+ biosynthetic process"/>
    <property type="evidence" value="ECO:0007669"/>
    <property type="project" value="UniProtKB-UniRule"/>
</dbReference>
<keyword evidence="2 8" id="KW-0547">Nucleotide-binding</keyword>
<dbReference type="InterPro" id="IPR017437">
    <property type="entry name" value="ATP-NAD_kinase_PpnK-typ_C"/>
</dbReference>
<proteinExistence type="inferred from homology"/>
<gene>
    <name evidence="8" type="primary">nadK</name>
    <name evidence="9" type="ORF">A2Y62_09310</name>
</gene>
<feature type="active site" description="Proton acceptor" evidence="8">
    <location>
        <position position="70"/>
    </location>
</feature>
<evidence type="ECO:0000256" key="8">
    <source>
        <dbReference type="HAMAP-Rule" id="MF_00361"/>
    </source>
</evidence>
<sequence length="288" mass="32237">MRNIGILAKTHHHLSSSALQKIIDFLKKNEYTYWLEKGCRSICDPQEQEHLVEAEELARKIDVLFVLGGDGTFLYGARLVENTRIPVLGINLGRLGFLTEITVDEIEQMLSLFAQSELLIEERVILKVALVRNNKILAEHKCLNDAVINKSAIARVIDLELNLQNEAITQYKADGLIISTPTGSTAYSLAAGGSIVHPCVNAFLITPICPHMLTQRSIIVPDSYVMSVKLLTAKEEVLLTLDGQVGYPLEKNDEVVIRKNESPILIVRSPFRSYFTILREKLKWGVSD</sequence>